<dbReference type="KEGG" id="ddn:DND132_2213"/>
<reference evidence="5 6" key="1">
    <citation type="journal article" date="2011" name="J. Bacteriol.">
        <title>Genome sequence of the mercury-methylating strain Desulfovibrio desulfuricans ND132.</title>
        <authorList>
            <person name="Brown S.D."/>
            <person name="Gilmour C.C."/>
            <person name="Kucken A.M."/>
            <person name="Wall J.D."/>
            <person name="Elias D.A."/>
            <person name="Brandt C.C."/>
            <person name="Podar M."/>
            <person name="Chertkov O."/>
            <person name="Held B."/>
            <person name="Bruce D.C."/>
            <person name="Detter J.C."/>
            <person name="Tapia R."/>
            <person name="Han C.S."/>
            <person name="Goodwin L.A."/>
            <person name="Cheng J.F."/>
            <person name="Pitluck S."/>
            <person name="Woyke T."/>
            <person name="Mikhailova N."/>
            <person name="Ivanova N.N."/>
            <person name="Han J."/>
            <person name="Lucas S."/>
            <person name="Lapidus A.L."/>
            <person name="Land M.L."/>
            <person name="Hauser L.J."/>
            <person name="Palumbo A.V."/>
        </authorList>
    </citation>
    <scope>NUCLEOTIDE SEQUENCE [LARGE SCALE GENOMIC DNA]</scope>
    <source>
        <strain evidence="5 6">ND132</strain>
    </source>
</reference>
<sequence length="257" mass="28987">MLLRGKTANRLTLQTGIWGRRSVPQSVSKIFFASKCKLHLTSWSRLLISKHMIREKTKSLVHSKCQSAPLKRVAKLFAGHPFRGRIEHDPEGTISVVQLKNVDPVLGVNEKRLPKVVPTGRRRPTFLEEGDILFVNRGMRFFGALVDKPLEKAVAAPHFFIIKANPALVRPDYLAWFLNGKQAQRYYGQCAAGTALPHITRKTLEALPVPVPSLERQALIAKVYQCGLQEKILTERIVEQRELLLSEILDAASQEKK</sequence>
<evidence type="ECO:0000256" key="1">
    <source>
        <dbReference type="ARBA" id="ARBA00010923"/>
    </source>
</evidence>
<evidence type="ECO:0000259" key="4">
    <source>
        <dbReference type="Pfam" id="PF01420"/>
    </source>
</evidence>
<dbReference type="PANTHER" id="PTHR30408">
    <property type="entry name" value="TYPE-1 RESTRICTION ENZYME ECOKI SPECIFICITY PROTEIN"/>
    <property type="match status" value="1"/>
</dbReference>
<proteinExistence type="inferred from homology"/>
<dbReference type="Proteomes" id="UP000007845">
    <property type="component" value="Chromosome"/>
</dbReference>
<dbReference type="InterPro" id="IPR052021">
    <property type="entry name" value="Type-I_RS_S_subunit"/>
</dbReference>
<evidence type="ECO:0000313" key="5">
    <source>
        <dbReference type="EMBL" id="EGB15417.1"/>
    </source>
</evidence>
<dbReference type="InterPro" id="IPR044946">
    <property type="entry name" value="Restrct_endonuc_typeI_TRD_sf"/>
</dbReference>
<keyword evidence="3" id="KW-0238">DNA-binding</keyword>
<dbReference type="HOGENOM" id="CLU_094509_2_1_7"/>
<feature type="domain" description="Type I restriction modification DNA specificity" evidence="4">
    <location>
        <begin position="153"/>
        <end position="223"/>
    </location>
</feature>
<evidence type="ECO:0000256" key="3">
    <source>
        <dbReference type="ARBA" id="ARBA00023125"/>
    </source>
</evidence>
<evidence type="ECO:0000313" key="6">
    <source>
        <dbReference type="Proteomes" id="UP000007845"/>
    </source>
</evidence>
<dbReference type="SMR" id="F0JIA6"/>
<dbReference type="GO" id="GO:0009307">
    <property type="term" value="P:DNA restriction-modification system"/>
    <property type="evidence" value="ECO:0007669"/>
    <property type="project" value="UniProtKB-KW"/>
</dbReference>
<dbReference type="Pfam" id="PF01420">
    <property type="entry name" value="Methylase_S"/>
    <property type="match status" value="1"/>
</dbReference>
<dbReference type="Gene3D" id="3.90.220.20">
    <property type="entry name" value="DNA methylase specificity domains"/>
    <property type="match status" value="1"/>
</dbReference>
<dbReference type="eggNOG" id="COG0732">
    <property type="taxonomic scope" value="Bacteria"/>
</dbReference>
<dbReference type="SUPFAM" id="SSF116734">
    <property type="entry name" value="DNA methylase specificity domain"/>
    <property type="match status" value="1"/>
</dbReference>
<organism evidence="5 6">
    <name type="scientific">Pseudodesulfovibrio mercurii</name>
    <dbReference type="NCBI Taxonomy" id="641491"/>
    <lineage>
        <taxon>Bacteria</taxon>
        <taxon>Pseudomonadati</taxon>
        <taxon>Thermodesulfobacteriota</taxon>
        <taxon>Desulfovibrionia</taxon>
        <taxon>Desulfovibrionales</taxon>
        <taxon>Desulfovibrionaceae</taxon>
    </lineage>
</organism>
<keyword evidence="2" id="KW-0680">Restriction system</keyword>
<dbReference type="REBASE" id="34531">
    <property type="entry name" value="S2.Dde132ORFCP"/>
</dbReference>
<evidence type="ECO:0000256" key="2">
    <source>
        <dbReference type="ARBA" id="ARBA00022747"/>
    </source>
</evidence>
<protein>
    <submittedName>
        <fullName evidence="5">Restriction modification system DNA specificity domain-containing protein</fullName>
    </submittedName>
</protein>
<dbReference type="EMBL" id="CP003220">
    <property type="protein sequence ID" value="EGB15417.1"/>
    <property type="molecule type" value="Genomic_DNA"/>
</dbReference>
<dbReference type="AlphaFoldDB" id="F0JIA6"/>
<dbReference type="InterPro" id="IPR000055">
    <property type="entry name" value="Restrct_endonuc_typeI_TRD"/>
</dbReference>
<dbReference type="PANTHER" id="PTHR30408:SF12">
    <property type="entry name" value="TYPE I RESTRICTION ENZYME MJAVIII SPECIFICITY SUBUNIT"/>
    <property type="match status" value="1"/>
</dbReference>
<dbReference type="GO" id="GO:0003677">
    <property type="term" value="F:DNA binding"/>
    <property type="evidence" value="ECO:0007669"/>
    <property type="project" value="UniProtKB-KW"/>
</dbReference>
<accession>F0JIA6</accession>
<gene>
    <name evidence="5" type="ORF">DND132_2213</name>
</gene>
<name>F0JIA6_9BACT</name>
<dbReference type="STRING" id="641491.DND132_2213"/>
<comment type="similarity">
    <text evidence="1">Belongs to the type-I restriction system S methylase family.</text>
</comment>
<keyword evidence="6" id="KW-1185">Reference proteome</keyword>